<dbReference type="GO" id="GO:0008641">
    <property type="term" value="F:ubiquitin-like modifier activating enzyme activity"/>
    <property type="evidence" value="ECO:0007669"/>
    <property type="project" value="InterPro"/>
</dbReference>
<reference evidence="7 8" key="1">
    <citation type="submission" date="2018-08" db="EMBL/GenBank/DDBJ databases">
        <title>A genome reference for cultivated species of the human gut microbiota.</title>
        <authorList>
            <person name="Zou Y."/>
            <person name="Xue W."/>
            <person name="Luo G."/>
        </authorList>
    </citation>
    <scope>NUCLEOTIDE SEQUENCE [LARGE SCALE GENOMIC DNA]</scope>
    <source>
        <strain evidence="5 9">AF12-50</strain>
        <strain evidence="6 10">AM22-1</strain>
        <strain evidence="4 8">OM06-11</strain>
        <strain evidence="3 7">TF06-40</strain>
    </source>
</reference>
<feature type="domain" description="THIF-type NAD/FAD binding fold" evidence="1">
    <location>
        <begin position="19"/>
        <end position="285"/>
    </location>
</feature>
<evidence type="ECO:0000259" key="1">
    <source>
        <dbReference type="Pfam" id="PF00899"/>
    </source>
</evidence>
<dbReference type="Gene3D" id="3.40.50.720">
    <property type="entry name" value="NAD(P)-binding Rossmann-like Domain"/>
    <property type="match status" value="1"/>
</dbReference>
<accession>A0A3E5AFC8</accession>
<dbReference type="AlphaFoldDB" id="A0A3E5AFC8"/>
<dbReference type="SUPFAM" id="SSF69572">
    <property type="entry name" value="Activating enzymes of the ubiquitin-like proteins"/>
    <property type="match status" value="1"/>
</dbReference>
<evidence type="ECO:0000313" key="8">
    <source>
        <dbReference type="Proteomes" id="UP000261245"/>
    </source>
</evidence>
<dbReference type="PANTHER" id="PTHR43267:SF1">
    <property type="entry name" value="TRNA THREONYLCARBAMOYLADENOSINE DEHYDRATASE"/>
    <property type="match status" value="1"/>
</dbReference>
<dbReference type="EMBL" id="JAPDUS010000032">
    <property type="protein sequence ID" value="MCW4094526.1"/>
    <property type="molecule type" value="Genomic_DNA"/>
</dbReference>
<name>A0A3E5AFC8_9BACT</name>
<dbReference type="RefSeq" id="WP_117692382.1">
    <property type="nucleotide sequence ID" value="NZ_CATKVS010000001.1"/>
</dbReference>
<dbReference type="Proteomes" id="UP001209074">
    <property type="component" value="Unassembled WGS sequence"/>
</dbReference>
<dbReference type="GO" id="GO:0061504">
    <property type="term" value="P:cyclic threonylcarbamoyladenosine biosynthetic process"/>
    <property type="evidence" value="ECO:0007669"/>
    <property type="project" value="TreeGrafter"/>
</dbReference>
<evidence type="ECO:0000313" key="10">
    <source>
        <dbReference type="Proteomes" id="UP000286501"/>
    </source>
</evidence>
<evidence type="ECO:0000313" key="7">
    <source>
        <dbReference type="Proteomes" id="UP000261187"/>
    </source>
</evidence>
<evidence type="ECO:0000313" key="2">
    <source>
        <dbReference type="EMBL" id="MCW4094526.1"/>
    </source>
</evidence>
<sequence>MENKITTMERGMQRRTELLLGKDNLEKIQKARVLIFGIGGVGSWCAEGLLRSGVRNITIVDSDRVCVTNCNRQLMATSRTLGEVKVEALRNRLLEINPDANITAYQKIYQAETADEFHMEQYDFIIDAIDSLKDKADLILRATALPKEITFISSMGAALRTDPFKVRKSEFWKVDGDPLARALRKKFKKNKTFPRRKFQCVYSEEKPMQNQGVNKACGTGGCLCPKAKLISGERGTDTAVYDAPGDQQLVEHEWCSTKAQINGSLCHITATFGMAIAGMVINHIIE</sequence>
<dbReference type="InterPro" id="IPR000594">
    <property type="entry name" value="ThiF_NAD_FAD-bd"/>
</dbReference>
<dbReference type="Proteomes" id="UP000286501">
    <property type="component" value="Unassembled WGS sequence"/>
</dbReference>
<evidence type="ECO:0000313" key="3">
    <source>
        <dbReference type="EMBL" id="RGL63273.1"/>
    </source>
</evidence>
<dbReference type="EMBL" id="QSUC01000010">
    <property type="protein sequence ID" value="RGN10500.1"/>
    <property type="molecule type" value="Genomic_DNA"/>
</dbReference>
<comment type="caution">
    <text evidence="6">The sequence shown here is derived from an EMBL/GenBank/DDBJ whole genome shotgun (WGS) entry which is preliminary data.</text>
</comment>
<dbReference type="PANTHER" id="PTHR43267">
    <property type="entry name" value="TRNA THREONYLCARBAMOYLADENOSINE DEHYDRATASE"/>
    <property type="match status" value="1"/>
</dbReference>
<dbReference type="InterPro" id="IPR045886">
    <property type="entry name" value="ThiF/MoeB/HesA"/>
</dbReference>
<evidence type="ECO:0000313" key="6">
    <source>
        <dbReference type="EMBL" id="RHG62756.1"/>
    </source>
</evidence>
<dbReference type="EMBL" id="QRIN01000079">
    <property type="protein sequence ID" value="RHG62756.1"/>
    <property type="molecule type" value="Genomic_DNA"/>
</dbReference>
<dbReference type="InterPro" id="IPR035985">
    <property type="entry name" value="Ubiquitin-activating_enz"/>
</dbReference>
<dbReference type="GO" id="GO:0061503">
    <property type="term" value="F:tRNA threonylcarbamoyladenosine dehydratase"/>
    <property type="evidence" value="ECO:0007669"/>
    <property type="project" value="TreeGrafter"/>
</dbReference>
<dbReference type="EMBL" id="QSSA01000005">
    <property type="protein sequence ID" value="RGL63273.1"/>
    <property type="molecule type" value="Genomic_DNA"/>
</dbReference>
<dbReference type="CDD" id="cd00755">
    <property type="entry name" value="YgdL_like"/>
    <property type="match status" value="1"/>
</dbReference>
<proteinExistence type="predicted"/>
<reference evidence="2" key="2">
    <citation type="submission" date="2022-11" db="EMBL/GenBank/DDBJ databases">
        <title>Genomic repertoires linked with pathogenic potency of arthritogenic Prevotella copri isolated from the gut of rheumatoid arthritis patients.</title>
        <authorList>
            <person name="Nii T."/>
            <person name="Maeda Y."/>
            <person name="Motooka D."/>
            <person name="Naito M."/>
            <person name="Matsumoto Y."/>
            <person name="Ogawa T."/>
            <person name="Oguro-Igashira E."/>
            <person name="Kishikawa T."/>
            <person name="Yamashita M."/>
            <person name="Koizumi S."/>
            <person name="Kurakawa T."/>
            <person name="Okumura R."/>
            <person name="Kayama H."/>
            <person name="Murakami M."/>
            <person name="Sakaguchi T."/>
            <person name="Das B."/>
            <person name="Nakamura S."/>
            <person name="Okada Y."/>
            <person name="Kumanogoh A."/>
            <person name="Takeda K."/>
        </authorList>
    </citation>
    <scope>NUCLEOTIDE SEQUENCE</scope>
    <source>
        <strain evidence="2">N016-13</strain>
    </source>
</reference>
<dbReference type="Proteomes" id="UP000283785">
    <property type="component" value="Unassembled WGS sequence"/>
</dbReference>
<gene>
    <name evidence="6" type="ORF">DW250_13790</name>
    <name evidence="5" type="ORF">DWV76_08400</name>
    <name evidence="4" type="ORF">DXB80_05470</name>
    <name evidence="3" type="ORF">DXC61_02980</name>
    <name evidence="2" type="ORF">ONT05_13415</name>
</gene>
<protein>
    <submittedName>
        <fullName evidence="6">tRNA threonylcarbamoyladenosine dehydratase</fullName>
    </submittedName>
</protein>
<dbReference type="EMBL" id="QSAG01000013">
    <property type="protein sequence ID" value="RGW42748.1"/>
    <property type="molecule type" value="Genomic_DNA"/>
</dbReference>
<dbReference type="Proteomes" id="UP000261187">
    <property type="component" value="Unassembled WGS sequence"/>
</dbReference>
<evidence type="ECO:0000313" key="9">
    <source>
        <dbReference type="Proteomes" id="UP000283785"/>
    </source>
</evidence>
<evidence type="ECO:0000313" key="5">
    <source>
        <dbReference type="EMBL" id="RGW42748.1"/>
    </source>
</evidence>
<dbReference type="Pfam" id="PF00899">
    <property type="entry name" value="ThiF"/>
    <property type="match status" value="1"/>
</dbReference>
<evidence type="ECO:0000313" key="4">
    <source>
        <dbReference type="EMBL" id="RGN10500.1"/>
    </source>
</evidence>
<dbReference type="Proteomes" id="UP000261245">
    <property type="component" value="Unassembled WGS sequence"/>
</dbReference>
<organism evidence="6 10">
    <name type="scientific">Segatella copri</name>
    <dbReference type="NCBI Taxonomy" id="165179"/>
    <lineage>
        <taxon>Bacteria</taxon>
        <taxon>Pseudomonadati</taxon>
        <taxon>Bacteroidota</taxon>
        <taxon>Bacteroidia</taxon>
        <taxon>Bacteroidales</taxon>
        <taxon>Prevotellaceae</taxon>
        <taxon>Segatella</taxon>
    </lineage>
</organism>